<dbReference type="EMBL" id="BARV01036008">
    <property type="protein sequence ID" value="GAI49561.1"/>
    <property type="molecule type" value="Genomic_DNA"/>
</dbReference>
<dbReference type="AlphaFoldDB" id="X1Q492"/>
<evidence type="ECO:0000259" key="1">
    <source>
        <dbReference type="PROSITE" id="PS52002"/>
    </source>
</evidence>
<protein>
    <recommendedName>
        <fullName evidence="1">Sm domain-containing protein</fullName>
    </recommendedName>
</protein>
<reference evidence="2" key="1">
    <citation type="journal article" date="2014" name="Front. Microbiol.">
        <title>High frequency of phylogenetically diverse reductive dehalogenase-homologous genes in deep subseafloor sedimentary metagenomes.</title>
        <authorList>
            <person name="Kawai M."/>
            <person name="Futagami T."/>
            <person name="Toyoda A."/>
            <person name="Takaki Y."/>
            <person name="Nishi S."/>
            <person name="Hori S."/>
            <person name="Arai W."/>
            <person name="Tsubouchi T."/>
            <person name="Morono Y."/>
            <person name="Uchiyama I."/>
            <person name="Ito T."/>
            <person name="Fujiyama A."/>
            <person name="Inagaki F."/>
            <person name="Takami H."/>
        </authorList>
    </citation>
    <scope>NUCLEOTIDE SEQUENCE</scope>
    <source>
        <strain evidence="2">Expedition CK06-06</strain>
    </source>
</reference>
<dbReference type="InterPro" id="IPR047575">
    <property type="entry name" value="Sm"/>
</dbReference>
<sequence>MENEKQIDLEKMLNVIVVVSAKDGRRFRGKLTQYDAHMNLVLEEVEELSKDAPAKHKLIMIKGGNVSSISV</sequence>
<dbReference type="PROSITE" id="PS52002">
    <property type="entry name" value="SM"/>
    <property type="match status" value="1"/>
</dbReference>
<dbReference type="InterPro" id="IPR001163">
    <property type="entry name" value="Sm_dom_euk/arc"/>
</dbReference>
<gene>
    <name evidence="2" type="ORF">S06H3_56041</name>
</gene>
<dbReference type="Pfam" id="PF01423">
    <property type="entry name" value="LSM"/>
    <property type="match status" value="1"/>
</dbReference>
<comment type="caution">
    <text evidence="2">The sequence shown here is derived from an EMBL/GenBank/DDBJ whole genome shotgun (WGS) entry which is preliminary data.</text>
</comment>
<dbReference type="InterPro" id="IPR010920">
    <property type="entry name" value="LSM_dom_sf"/>
</dbReference>
<organism evidence="2">
    <name type="scientific">marine sediment metagenome</name>
    <dbReference type="NCBI Taxonomy" id="412755"/>
    <lineage>
        <taxon>unclassified sequences</taxon>
        <taxon>metagenomes</taxon>
        <taxon>ecological metagenomes</taxon>
    </lineage>
</organism>
<evidence type="ECO:0000313" key="2">
    <source>
        <dbReference type="EMBL" id="GAI49561.1"/>
    </source>
</evidence>
<proteinExistence type="predicted"/>
<dbReference type="SMART" id="SM00651">
    <property type="entry name" value="Sm"/>
    <property type="match status" value="1"/>
</dbReference>
<dbReference type="SUPFAM" id="SSF50182">
    <property type="entry name" value="Sm-like ribonucleoproteins"/>
    <property type="match status" value="1"/>
</dbReference>
<accession>X1Q492</accession>
<dbReference type="GO" id="GO:0003723">
    <property type="term" value="F:RNA binding"/>
    <property type="evidence" value="ECO:0007669"/>
    <property type="project" value="InterPro"/>
</dbReference>
<name>X1Q492_9ZZZZ</name>
<dbReference type="Gene3D" id="2.30.30.100">
    <property type="match status" value="1"/>
</dbReference>
<feature type="domain" description="Sm" evidence="1">
    <location>
        <begin position="4"/>
        <end position="71"/>
    </location>
</feature>